<protein>
    <submittedName>
        <fullName evidence="1">Uncharacterized protein</fullName>
    </submittedName>
</protein>
<reference evidence="1" key="1">
    <citation type="submission" date="2011-04" db="EMBL/GenBank/DDBJ databases">
        <title>Evolution of plant cell wall degrading machinery underlies the functional diversity of forest fungi.</title>
        <authorList>
            <consortium name="US DOE Joint Genome Institute (JGI-PGF)"/>
            <person name="Eastwood D.C."/>
            <person name="Floudas D."/>
            <person name="Binder M."/>
            <person name="Majcherczyk A."/>
            <person name="Schneider P."/>
            <person name="Aerts A."/>
            <person name="Asiegbu F.O."/>
            <person name="Baker S.E."/>
            <person name="Barry K."/>
            <person name="Bendiksby M."/>
            <person name="Blumentritt M."/>
            <person name="Coutinho P.M."/>
            <person name="Cullen D."/>
            <person name="Cullen D."/>
            <person name="Gathman A."/>
            <person name="Goodell B."/>
            <person name="Henrissat B."/>
            <person name="Ihrmark K."/>
            <person name="Kauserud H."/>
            <person name="Kohler A."/>
            <person name="LaButti K."/>
            <person name="Lapidus A."/>
            <person name="Lavin J.L."/>
            <person name="Lee Y.-H."/>
            <person name="Lindquist E."/>
            <person name="Lilly W."/>
            <person name="Lucas S."/>
            <person name="Morin E."/>
            <person name="Murat C."/>
            <person name="Oguiza J.A."/>
            <person name="Park J."/>
            <person name="Pisabarro A.G."/>
            <person name="Riley R."/>
            <person name="Rosling A."/>
            <person name="Salamov A."/>
            <person name="Schmidt O."/>
            <person name="Schmutz J."/>
            <person name="Skrede I."/>
            <person name="Stenlid J."/>
            <person name="Wiebenga A."/>
            <person name="Xie X."/>
            <person name="Kues U."/>
            <person name="Hibbett D.S."/>
            <person name="Hoffmeister D."/>
            <person name="Hogberg N."/>
            <person name="Martin F."/>
            <person name="Grigoriev I.V."/>
            <person name="Watkinson S.C."/>
        </authorList>
    </citation>
    <scope>NUCLEOTIDE SEQUENCE</scope>
    <source>
        <strain evidence="1">S7.9</strain>
    </source>
</reference>
<evidence type="ECO:0000313" key="1">
    <source>
        <dbReference type="EMBL" id="EGO23173.1"/>
    </source>
</evidence>
<dbReference type="GeneID" id="18815274"/>
<dbReference type="HOGENOM" id="CLU_2706367_0_0_1"/>
<dbReference type="EMBL" id="GL945436">
    <property type="protein sequence ID" value="EGO23173.1"/>
    <property type="molecule type" value="Genomic_DNA"/>
</dbReference>
<organism>
    <name type="scientific">Serpula lacrymans var. lacrymans (strain S7.9)</name>
    <name type="common">Dry rot fungus</name>
    <dbReference type="NCBI Taxonomy" id="578457"/>
    <lineage>
        <taxon>Eukaryota</taxon>
        <taxon>Fungi</taxon>
        <taxon>Dikarya</taxon>
        <taxon>Basidiomycota</taxon>
        <taxon>Agaricomycotina</taxon>
        <taxon>Agaricomycetes</taxon>
        <taxon>Agaricomycetidae</taxon>
        <taxon>Boletales</taxon>
        <taxon>Coniophorineae</taxon>
        <taxon>Serpulaceae</taxon>
        <taxon>Serpula</taxon>
    </lineage>
</organism>
<dbReference type="KEGG" id="sla:SERLADRAFT_439912"/>
<dbReference type="Proteomes" id="UP000008064">
    <property type="component" value="Unassembled WGS sequence"/>
</dbReference>
<dbReference type="OrthoDB" id="2745366at2759"/>
<dbReference type="RefSeq" id="XP_007320413.1">
    <property type="nucleotide sequence ID" value="XM_007320351.1"/>
</dbReference>
<name>F8P1Z5_SERL9</name>
<accession>F8P1Z5</accession>
<gene>
    <name evidence="1" type="ORF">SERLADRAFT_439912</name>
</gene>
<sequence>MSLTDLGIYMAYAKRFQPLEVIFSKQLASAVAIIPITLNSEVFTEPVWIVHSFDCSGIEQCSDDWLEDMDQDD</sequence>
<proteinExistence type="predicted"/>
<dbReference type="AlphaFoldDB" id="F8P1Z5"/>